<dbReference type="PANTHER" id="PTHR35191">
    <property type="entry name" value="PROPHAGE SIDE TAIL FIBER PROTEIN HOMOLOG STFQ-RELATED"/>
    <property type="match status" value="1"/>
</dbReference>
<dbReference type="Proteomes" id="UP000236416">
    <property type="component" value="Unassembled WGS sequence"/>
</dbReference>
<name>A0A2K4MRL1_9NEIS</name>
<dbReference type="AlphaFoldDB" id="A0A2K4MRL1"/>
<gene>
    <name evidence="2" type="ORF">C2134_05020</name>
</gene>
<dbReference type="InterPro" id="IPR051934">
    <property type="entry name" value="Phage_Tail_Fiber_Structural"/>
</dbReference>
<evidence type="ECO:0000313" key="2">
    <source>
        <dbReference type="EMBL" id="POA99734.1"/>
    </source>
</evidence>
<organism evidence="2 3">
    <name type="scientific">Chromobacterium sinusclupearum</name>
    <dbReference type="NCBI Taxonomy" id="2077146"/>
    <lineage>
        <taxon>Bacteria</taxon>
        <taxon>Pseudomonadati</taxon>
        <taxon>Pseudomonadota</taxon>
        <taxon>Betaproteobacteria</taxon>
        <taxon>Neisseriales</taxon>
        <taxon>Chromobacteriaceae</taxon>
        <taxon>Chromobacterium</taxon>
    </lineage>
</organism>
<keyword evidence="3" id="KW-1185">Reference proteome</keyword>
<protein>
    <recommendedName>
        <fullName evidence="1">Putative tail fiber protein gp53-like C-terminal domain-containing protein</fullName>
    </recommendedName>
</protein>
<dbReference type="Gene3D" id="2.60.40.3940">
    <property type="match status" value="1"/>
</dbReference>
<dbReference type="CDD" id="cd19958">
    <property type="entry name" value="pyocin_knob"/>
    <property type="match status" value="1"/>
</dbReference>
<proteinExistence type="predicted"/>
<sequence length="773" mass="80372">MRLAVFARLRGDGVGWPFIGGVFSLLPGHAFVAASLRVGSPSPFKQARNDMANLQEKPFWEPGIYQLETTDPVLAGPDGIDNLQGKQLANRTAFLKKQIDDLVSGAQTAEYADRLKTPRNIAMTGDGNWNVTFDASGNVSAAMTLSNSGVTAGSYGQLTVDVKGRVTAARAIVPDDVPALDWSKISSGKPTTLAGYGIADGASKSDLQSAVNGLVSNAPANLNTLQELAAAINNDPKYSATVDGKLAGKADKADLANIGIGAQAKNISTGALTDLRPNGFYHAQADGGKGVAGAPGNGANGVFNVNFLSDKWGALTYRQWGGEIYEARLENGAWSSFNRHWHSGNFNPDGKADKATTLAGYGITDGASKTDLKTAIDGVVAGAPGALNTLQELAAALGNDSNYAATITKQLSGKADRATTLAGYGIADGASKFDLASSLDASRTLRNVEYLKATATNGAVSRIAGINALNQLYIGDIDGATSQMSVQAAGVSIAIATKDGFQLNGAPTAPTPFANANGKQLTNVEYVNALAAGKADKASALRALGQPADKVDWNTLLEPGVYSIADTTFGGDHAPPADYLWGTLQVIRGSIAGSPGGLTQIFTSHRNAVTWMRAAWSENAWQAWYQVWHGGNFNPDGKADKATTLAGYGISDAASIGGNSSKTFSVANATAAAHAVAYGQFGSSLDWIGYQYLPNGMLMQWGKTPPISGGGMVELAFPIAFPNRVFSFVVSTCIDTNNQETLNGFVINPAKFRIYSGLAAAATTPACWIAIGC</sequence>
<dbReference type="InterPro" id="IPR054075">
    <property type="entry name" value="Gp53-like_C"/>
</dbReference>
<feature type="domain" description="Putative tail fiber protein gp53-like C-terminal" evidence="1">
    <location>
        <begin position="693"/>
        <end position="773"/>
    </location>
</feature>
<dbReference type="Pfam" id="PF21882">
    <property type="entry name" value="Gp53-like_C"/>
    <property type="match status" value="1"/>
</dbReference>
<dbReference type="PANTHER" id="PTHR35191:SF1">
    <property type="entry name" value="PROPHAGE SIDE TAIL FIBER PROTEIN HOMOLOG STFQ-RELATED"/>
    <property type="match status" value="1"/>
</dbReference>
<evidence type="ECO:0000313" key="3">
    <source>
        <dbReference type="Proteomes" id="UP000236416"/>
    </source>
</evidence>
<dbReference type="EMBL" id="PPTF01000018">
    <property type="protein sequence ID" value="POA99734.1"/>
    <property type="molecule type" value="Genomic_DNA"/>
</dbReference>
<dbReference type="RefSeq" id="WP_103318052.1">
    <property type="nucleotide sequence ID" value="NZ_PPTF01000018.1"/>
</dbReference>
<evidence type="ECO:0000259" key="1">
    <source>
        <dbReference type="Pfam" id="PF21882"/>
    </source>
</evidence>
<comment type="caution">
    <text evidence="2">The sequence shown here is derived from an EMBL/GenBank/DDBJ whole genome shotgun (WGS) entry which is preliminary data.</text>
</comment>
<reference evidence="2 3" key="1">
    <citation type="submission" date="2018-01" db="EMBL/GenBank/DDBJ databases">
        <title>Genomic Sequence of Chromobacterium MWU13-2610 from wild cranberry bogs within the Cape Cod National Seashore.</title>
        <authorList>
            <person name="O'Hara-Hanley K."/>
            <person name="Soby S."/>
            <person name="Harrison A."/>
        </authorList>
    </citation>
    <scope>NUCLEOTIDE SEQUENCE [LARGE SCALE GENOMIC DNA]</scope>
    <source>
        <strain evidence="2 3">MWU13-2610</strain>
    </source>
</reference>
<accession>A0A2K4MRL1</accession>